<feature type="domain" description="DUF3887" evidence="2">
    <location>
        <begin position="41"/>
        <end position="137"/>
    </location>
</feature>
<accession>A0A426DH08</accession>
<gene>
    <name evidence="3" type="ORF">EBB54_11320</name>
</gene>
<proteinExistence type="predicted"/>
<keyword evidence="4" id="KW-1185">Reference proteome</keyword>
<evidence type="ECO:0000313" key="3">
    <source>
        <dbReference type="EMBL" id="RRK31893.1"/>
    </source>
</evidence>
<dbReference type="EMBL" id="RHJS01000002">
    <property type="protein sequence ID" value="RRK31893.1"/>
    <property type="molecule type" value="Genomic_DNA"/>
</dbReference>
<sequence length="140" mass="15705">MKKKRIRTIAGMLLLTGLLFGCAGSQRLSDHFDEAEVKAAAEEVIQTLNSKEVEALVEEQWNTVMKNAVDADMLKEQIVPIVEELGEFEGFDKEAVTGAKDPDTEQEFAVAVIKVKYEKRKAQFTISFDEDMKVAGFFIK</sequence>
<organism evidence="3 4">
    <name type="scientific">Schaedlerella arabinosiphila</name>
    <dbReference type="NCBI Taxonomy" id="2044587"/>
    <lineage>
        <taxon>Bacteria</taxon>
        <taxon>Bacillati</taxon>
        <taxon>Bacillota</taxon>
        <taxon>Clostridia</taxon>
        <taxon>Lachnospirales</taxon>
        <taxon>Lachnospiraceae</taxon>
        <taxon>Schaedlerella</taxon>
    </lineage>
</organism>
<evidence type="ECO:0000256" key="1">
    <source>
        <dbReference type="SAM" id="SignalP"/>
    </source>
</evidence>
<dbReference type="RefSeq" id="WP_125127476.1">
    <property type="nucleotide sequence ID" value="NZ_RHJS01000002.1"/>
</dbReference>
<keyword evidence="1" id="KW-0732">Signal</keyword>
<dbReference type="Proteomes" id="UP000274920">
    <property type="component" value="Unassembled WGS sequence"/>
</dbReference>
<dbReference type="InterPro" id="IPR024981">
    <property type="entry name" value="DUF3887"/>
</dbReference>
<feature type="signal peptide" evidence="1">
    <location>
        <begin position="1"/>
        <end position="23"/>
    </location>
</feature>
<dbReference type="Gene3D" id="3.10.450.590">
    <property type="match status" value="1"/>
</dbReference>
<evidence type="ECO:0000259" key="2">
    <source>
        <dbReference type="Pfam" id="PF13026"/>
    </source>
</evidence>
<dbReference type="PROSITE" id="PS51257">
    <property type="entry name" value="PROKAR_LIPOPROTEIN"/>
    <property type="match status" value="1"/>
</dbReference>
<evidence type="ECO:0000313" key="4">
    <source>
        <dbReference type="Proteomes" id="UP000274920"/>
    </source>
</evidence>
<protein>
    <submittedName>
        <fullName evidence="3">DUF3887 domain-containing protein</fullName>
    </submittedName>
</protein>
<reference evidence="3" key="1">
    <citation type="submission" date="2018-10" db="EMBL/GenBank/DDBJ databases">
        <title>Schaedlerella arabinophila gen. nov. sp. nov., isolated from the mouse intestinal tract and comparative analysis with the genome of the closely related altered Schaedler flora strain ASF502.</title>
        <authorList>
            <person name="Miyake S."/>
            <person name="Soh M."/>
            <person name="Seedorf H."/>
        </authorList>
    </citation>
    <scope>NUCLEOTIDE SEQUENCE [LARGE SCALE GENOMIC DNA]</scope>
    <source>
        <strain evidence="3">DSM 106076</strain>
    </source>
</reference>
<name>A0A426DH08_9FIRM</name>
<dbReference type="Pfam" id="PF13026">
    <property type="entry name" value="DUF3887"/>
    <property type="match status" value="1"/>
</dbReference>
<dbReference type="AlphaFoldDB" id="A0A426DH08"/>
<comment type="caution">
    <text evidence="3">The sequence shown here is derived from an EMBL/GenBank/DDBJ whole genome shotgun (WGS) entry which is preliminary data.</text>
</comment>
<feature type="chain" id="PRO_5039200931" evidence="1">
    <location>
        <begin position="24"/>
        <end position="140"/>
    </location>
</feature>